<protein>
    <submittedName>
        <fullName evidence="3">BglG family transcriptional antiterminator</fullName>
    </submittedName>
</protein>
<dbReference type="SUPFAM" id="SSF63520">
    <property type="entry name" value="PTS-regulatory domain, PRD"/>
    <property type="match status" value="2"/>
</dbReference>
<dbReference type="Proteomes" id="UP000237749">
    <property type="component" value="Unassembled WGS sequence"/>
</dbReference>
<dbReference type="AlphaFoldDB" id="A0A2S6HBC4"/>
<dbReference type="Gene3D" id="1.10.1790.10">
    <property type="entry name" value="PRD domain"/>
    <property type="match status" value="2"/>
</dbReference>
<feature type="domain" description="PRD" evidence="2">
    <location>
        <begin position="61"/>
        <end position="166"/>
    </location>
</feature>
<dbReference type="InterPro" id="IPR036650">
    <property type="entry name" value="CAT_RNA-bd_dom_sf"/>
</dbReference>
<name>A0A2S6HBC4_9FIRM</name>
<dbReference type="InterPro" id="IPR004341">
    <property type="entry name" value="CAT_RNA-bd_dom"/>
</dbReference>
<reference evidence="3 4" key="1">
    <citation type="submission" date="2018-02" db="EMBL/GenBank/DDBJ databases">
        <title>Genomic Encyclopedia of Archaeal and Bacterial Type Strains, Phase II (KMG-II): from individual species to whole genera.</title>
        <authorList>
            <person name="Goeker M."/>
        </authorList>
    </citation>
    <scope>NUCLEOTIDE SEQUENCE [LARGE SCALE GENOMIC DNA]</scope>
    <source>
        <strain evidence="3 4">DSM 3808</strain>
    </source>
</reference>
<evidence type="ECO:0000256" key="1">
    <source>
        <dbReference type="ARBA" id="ARBA00022737"/>
    </source>
</evidence>
<accession>A0A2S6HBC4</accession>
<gene>
    <name evidence="3" type="ORF">BXY41_12240</name>
</gene>
<organism evidence="3 4">
    <name type="scientific">Lacrimispora xylanisolvens</name>
    <dbReference type="NCBI Taxonomy" id="384636"/>
    <lineage>
        <taxon>Bacteria</taxon>
        <taxon>Bacillati</taxon>
        <taxon>Bacillota</taxon>
        <taxon>Clostridia</taxon>
        <taxon>Lachnospirales</taxon>
        <taxon>Lachnospiraceae</taxon>
        <taxon>Lacrimispora</taxon>
    </lineage>
</organism>
<dbReference type="OrthoDB" id="9813552at2"/>
<dbReference type="Pfam" id="PF00874">
    <property type="entry name" value="PRD"/>
    <property type="match status" value="2"/>
</dbReference>
<feature type="domain" description="PRD" evidence="2">
    <location>
        <begin position="168"/>
        <end position="278"/>
    </location>
</feature>
<proteinExistence type="predicted"/>
<dbReference type="InterPro" id="IPR011608">
    <property type="entry name" value="PRD"/>
</dbReference>
<evidence type="ECO:0000313" key="3">
    <source>
        <dbReference type="EMBL" id="PPK74752.1"/>
    </source>
</evidence>
<dbReference type="EMBL" id="PTJA01000022">
    <property type="protein sequence ID" value="PPK74752.1"/>
    <property type="molecule type" value="Genomic_DNA"/>
</dbReference>
<dbReference type="PANTHER" id="PTHR30185:SF15">
    <property type="entry name" value="CRYPTIC BETA-GLUCOSIDE BGL OPERON ANTITERMINATOR"/>
    <property type="match status" value="1"/>
</dbReference>
<dbReference type="InterPro" id="IPR036634">
    <property type="entry name" value="PRD_sf"/>
</dbReference>
<dbReference type="InterPro" id="IPR050661">
    <property type="entry name" value="BglG_antiterminators"/>
</dbReference>
<dbReference type="Pfam" id="PF03123">
    <property type="entry name" value="CAT_RBD"/>
    <property type="match status" value="1"/>
</dbReference>
<evidence type="ECO:0000259" key="2">
    <source>
        <dbReference type="PROSITE" id="PS51372"/>
    </source>
</evidence>
<dbReference type="PROSITE" id="PS51372">
    <property type="entry name" value="PRD_2"/>
    <property type="match status" value="2"/>
</dbReference>
<dbReference type="PANTHER" id="PTHR30185">
    <property type="entry name" value="CRYPTIC BETA-GLUCOSIDE BGL OPERON ANTITERMINATOR"/>
    <property type="match status" value="1"/>
</dbReference>
<keyword evidence="1" id="KW-0677">Repeat</keyword>
<keyword evidence="4" id="KW-1185">Reference proteome</keyword>
<dbReference type="GO" id="GO:0003723">
    <property type="term" value="F:RNA binding"/>
    <property type="evidence" value="ECO:0007669"/>
    <property type="project" value="InterPro"/>
</dbReference>
<evidence type="ECO:0000313" key="4">
    <source>
        <dbReference type="Proteomes" id="UP000237749"/>
    </source>
</evidence>
<comment type="caution">
    <text evidence="3">The sequence shown here is derived from an EMBL/GenBank/DDBJ whole genome shotgun (WGS) entry which is preliminary data.</text>
</comment>
<dbReference type="SMART" id="SM01061">
    <property type="entry name" value="CAT_RBD"/>
    <property type="match status" value="1"/>
</dbReference>
<sequence>MKVIKKINNNVALCVDNHKKELIAFGKGIGFPPMPYEISDLSSISMTFYRMDQSFYKLLEEIPEEVFEVSAIIVKKAQMTLDCSLNPNLLPGLADHIHFALKRIEKYKEMKMLFSYDIEQLYPAETSLARYAVGLIERKLRVKLPDSEITNIAMHFVNAEEENIGETNGEIDTDQLIDEVTGMIEQTFETEIDREGFNYNRFVMHFRYFLKRIIEKKQFIDDNGALFGTLKAEKPEIYDCAVQISDRVVERLHAEITQDEILYLMIHINRIIKNNTIN</sequence>
<dbReference type="Gene3D" id="2.30.24.10">
    <property type="entry name" value="CAT RNA-binding domain"/>
    <property type="match status" value="1"/>
</dbReference>
<dbReference type="GO" id="GO:0006355">
    <property type="term" value="P:regulation of DNA-templated transcription"/>
    <property type="evidence" value="ECO:0007669"/>
    <property type="project" value="InterPro"/>
</dbReference>
<dbReference type="SUPFAM" id="SSF50151">
    <property type="entry name" value="SacY-like RNA-binding domain"/>
    <property type="match status" value="1"/>
</dbReference>
<dbReference type="RefSeq" id="WP_104439818.1">
    <property type="nucleotide sequence ID" value="NZ_PTJA01000022.1"/>
</dbReference>